<sequence>MVQADLLVGEVSRAVMDWMLVMPPPSLEARSWENSTISLPNGTGSAGLMPPSSGVSAAQPLNPLRDGKNKRKNRKKRILCRAGLAF</sequence>
<proteinExistence type="predicted"/>
<dbReference type="EMBL" id="QUSF01000235">
    <property type="protein sequence ID" value="RLV86058.1"/>
    <property type="molecule type" value="Genomic_DNA"/>
</dbReference>
<protein>
    <submittedName>
        <fullName evidence="2">Uncharacterized protein</fullName>
    </submittedName>
</protein>
<evidence type="ECO:0000256" key="1">
    <source>
        <dbReference type="SAM" id="MobiDB-lite"/>
    </source>
</evidence>
<evidence type="ECO:0000313" key="3">
    <source>
        <dbReference type="Proteomes" id="UP000276834"/>
    </source>
</evidence>
<evidence type="ECO:0000313" key="2">
    <source>
        <dbReference type="EMBL" id="RLV86058.1"/>
    </source>
</evidence>
<keyword evidence="3" id="KW-1185">Reference proteome</keyword>
<gene>
    <name evidence="2" type="ORF">DV515_00015982</name>
</gene>
<name>A0A3L8RTQ7_CHLGU</name>
<reference evidence="2 3" key="1">
    <citation type="journal article" date="2018" name="Proc. R. Soc. B">
        <title>A non-coding region near Follistatin controls head colour polymorphism in the Gouldian finch.</title>
        <authorList>
            <person name="Toomey M.B."/>
            <person name="Marques C.I."/>
            <person name="Andrade P."/>
            <person name="Araujo P.M."/>
            <person name="Sabatino S."/>
            <person name="Gazda M.A."/>
            <person name="Afonso S."/>
            <person name="Lopes R.J."/>
            <person name="Corbo J.C."/>
            <person name="Carneiro M."/>
        </authorList>
    </citation>
    <scope>NUCLEOTIDE SEQUENCE [LARGE SCALE GENOMIC DNA]</scope>
    <source>
        <strain evidence="2">Red01</strain>
        <tissue evidence="2">Muscle</tissue>
    </source>
</reference>
<accession>A0A3L8RTQ7</accession>
<dbReference type="AlphaFoldDB" id="A0A3L8RTQ7"/>
<feature type="region of interest" description="Disordered" evidence="1">
    <location>
        <begin position="38"/>
        <end position="75"/>
    </location>
</feature>
<organism evidence="2 3">
    <name type="scientific">Chloebia gouldiae</name>
    <name type="common">Gouldian finch</name>
    <name type="synonym">Erythrura gouldiae</name>
    <dbReference type="NCBI Taxonomy" id="44316"/>
    <lineage>
        <taxon>Eukaryota</taxon>
        <taxon>Metazoa</taxon>
        <taxon>Chordata</taxon>
        <taxon>Craniata</taxon>
        <taxon>Vertebrata</taxon>
        <taxon>Euteleostomi</taxon>
        <taxon>Archelosauria</taxon>
        <taxon>Archosauria</taxon>
        <taxon>Dinosauria</taxon>
        <taxon>Saurischia</taxon>
        <taxon>Theropoda</taxon>
        <taxon>Coelurosauria</taxon>
        <taxon>Aves</taxon>
        <taxon>Neognathae</taxon>
        <taxon>Neoaves</taxon>
        <taxon>Telluraves</taxon>
        <taxon>Australaves</taxon>
        <taxon>Passeriformes</taxon>
        <taxon>Passeroidea</taxon>
        <taxon>Passeridae</taxon>
        <taxon>Chloebia</taxon>
    </lineage>
</organism>
<dbReference type="Proteomes" id="UP000276834">
    <property type="component" value="Unassembled WGS sequence"/>
</dbReference>
<comment type="caution">
    <text evidence="2">The sequence shown here is derived from an EMBL/GenBank/DDBJ whole genome shotgun (WGS) entry which is preliminary data.</text>
</comment>